<evidence type="ECO:0000256" key="1">
    <source>
        <dbReference type="SAM" id="MobiDB-lite"/>
    </source>
</evidence>
<dbReference type="EMBL" id="CAKXAJ010025459">
    <property type="protein sequence ID" value="CAH2239775.1"/>
    <property type="molecule type" value="Genomic_DNA"/>
</dbReference>
<feature type="compositionally biased region" description="Basic and acidic residues" evidence="1">
    <location>
        <begin position="372"/>
        <end position="382"/>
    </location>
</feature>
<protein>
    <submittedName>
        <fullName evidence="2">Jg4615 protein</fullName>
    </submittedName>
</protein>
<comment type="caution">
    <text evidence="2">The sequence shown here is derived from an EMBL/GenBank/DDBJ whole genome shotgun (WGS) entry which is preliminary data.</text>
</comment>
<dbReference type="AlphaFoldDB" id="A0A8S4RRK7"/>
<keyword evidence="3" id="KW-1185">Reference proteome</keyword>
<name>A0A8S4RRK7_9NEOP</name>
<feature type="compositionally biased region" description="Basic residues" evidence="1">
    <location>
        <begin position="353"/>
        <end position="362"/>
    </location>
</feature>
<feature type="compositionally biased region" description="Basic and acidic residues" evidence="1">
    <location>
        <begin position="301"/>
        <end position="317"/>
    </location>
</feature>
<sequence>MQNNECGVFAAIDRAAPGTARTWLKNDMENSRVSFKLKSPIPIYVYEDYLCHFRRLSAPTSGSARRRARERRRAEETRLEGERLALERREQSQREKLALQKQVRRELASYEPWGRAGGGAPNPHGIRFTKLRAVGIYPEDELKVGNVNKNNQVGLWGVSAHEPSRRWYSLRRCRRTPLRLREDPQLCYADLLRRTVDNDIRYRRTPQEQQAYKQILDDMVIKRQKAMDDEIRRNLEYERKMQTMDGPWGKPGPGGTTWRNPRDIGLNFSKSMGWTTNEIFNKLKGENKRYKRSSFTLPKVKPADDDSKQDANRKENIKTSSIAKLPDIGNQSVHNISNVGRSENIESNETKHVRNRKTKRNPNKNMFVKRLSNGERVRRTLPDDEGDNADGCDENKLTPEATILRLTGGIELVPLLARRRRVGARTLPSSDVTRPPDQSCEWRELLDVEYLRELKHQISVKCEKKEESRRDSAESVRRHHATWASLWGRPGHGAPQQRGRYARSNLAQLLYVRPLANAQL</sequence>
<accession>A0A8S4RRK7</accession>
<evidence type="ECO:0000313" key="3">
    <source>
        <dbReference type="Proteomes" id="UP000838756"/>
    </source>
</evidence>
<dbReference type="Proteomes" id="UP000838756">
    <property type="component" value="Unassembled WGS sequence"/>
</dbReference>
<dbReference type="OrthoDB" id="8185397at2759"/>
<evidence type="ECO:0000313" key="2">
    <source>
        <dbReference type="EMBL" id="CAH2239775.1"/>
    </source>
</evidence>
<gene>
    <name evidence="2" type="primary">jg4615</name>
    <name evidence="2" type="ORF">PAEG_LOCUS16430</name>
</gene>
<organism evidence="2 3">
    <name type="scientific">Pararge aegeria aegeria</name>
    <dbReference type="NCBI Taxonomy" id="348720"/>
    <lineage>
        <taxon>Eukaryota</taxon>
        <taxon>Metazoa</taxon>
        <taxon>Ecdysozoa</taxon>
        <taxon>Arthropoda</taxon>
        <taxon>Hexapoda</taxon>
        <taxon>Insecta</taxon>
        <taxon>Pterygota</taxon>
        <taxon>Neoptera</taxon>
        <taxon>Endopterygota</taxon>
        <taxon>Lepidoptera</taxon>
        <taxon>Glossata</taxon>
        <taxon>Ditrysia</taxon>
        <taxon>Papilionoidea</taxon>
        <taxon>Nymphalidae</taxon>
        <taxon>Satyrinae</taxon>
        <taxon>Satyrini</taxon>
        <taxon>Parargina</taxon>
        <taxon>Pararge</taxon>
    </lineage>
</organism>
<proteinExistence type="predicted"/>
<feature type="compositionally biased region" description="Acidic residues" evidence="1">
    <location>
        <begin position="383"/>
        <end position="392"/>
    </location>
</feature>
<feature type="region of interest" description="Disordered" evidence="1">
    <location>
        <begin position="293"/>
        <end position="394"/>
    </location>
</feature>
<feature type="compositionally biased region" description="Polar residues" evidence="1">
    <location>
        <begin position="329"/>
        <end position="347"/>
    </location>
</feature>
<reference evidence="2" key="1">
    <citation type="submission" date="2022-03" db="EMBL/GenBank/DDBJ databases">
        <authorList>
            <person name="Lindestad O."/>
        </authorList>
    </citation>
    <scope>NUCLEOTIDE SEQUENCE</scope>
</reference>